<organism evidence="2 3">
    <name type="scientific">Providencia rettgeri</name>
    <dbReference type="NCBI Taxonomy" id="587"/>
    <lineage>
        <taxon>Bacteria</taxon>
        <taxon>Pseudomonadati</taxon>
        <taxon>Pseudomonadota</taxon>
        <taxon>Gammaproteobacteria</taxon>
        <taxon>Enterobacterales</taxon>
        <taxon>Morganellaceae</taxon>
        <taxon>Providencia</taxon>
    </lineage>
</organism>
<gene>
    <name evidence="2" type="ORF">CHI95_15430</name>
</gene>
<reference evidence="2 3" key="1">
    <citation type="submission" date="2017-07" db="EMBL/GenBank/DDBJ databases">
        <title>blaIMP-27 on transferable plasmids in Proteus mirabilis and Providencia rettgeri.</title>
        <authorList>
            <person name="Potter R."/>
        </authorList>
    </citation>
    <scope>NUCLEOTIDE SEQUENCE [LARGE SCALE GENOMIC DNA]</scope>
    <source>
        <strain evidence="2 3">PR1</strain>
    </source>
</reference>
<dbReference type="AlphaFoldDB" id="A0A264VQS7"/>
<evidence type="ECO:0000313" key="3">
    <source>
        <dbReference type="Proteomes" id="UP000216001"/>
    </source>
</evidence>
<feature type="transmembrane region" description="Helical" evidence="1">
    <location>
        <begin position="20"/>
        <end position="42"/>
    </location>
</feature>
<dbReference type="EMBL" id="NOWC01000019">
    <property type="protein sequence ID" value="OZS73706.1"/>
    <property type="molecule type" value="Genomic_DNA"/>
</dbReference>
<accession>A0A264VQS7</accession>
<proteinExistence type="predicted"/>
<evidence type="ECO:0000313" key="2">
    <source>
        <dbReference type="EMBL" id="OZS73706.1"/>
    </source>
</evidence>
<protein>
    <submittedName>
        <fullName evidence="2">Uncharacterized protein</fullName>
    </submittedName>
</protein>
<keyword evidence="1" id="KW-0812">Transmembrane</keyword>
<evidence type="ECO:0000256" key="1">
    <source>
        <dbReference type="SAM" id="Phobius"/>
    </source>
</evidence>
<dbReference type="Proteomes" id="UP000216001">
    <property type="component" value="Unassembled WGS sequence"/>
</dbReference>
<name>A0A264VQS7_PRORE</name>
<keyword evidence="1" id="KW-1133">Transmembrane helix</keyword>
<sequence length="65" mass="7711">MNTSQLMKMDIKTYVNRKILWPALGMWAFFSLISNRLIIIHLQQNPNFTLIINKLKFLVNLNYGQ</sequence>
<comment type="caution">
    <text evidence="2">The sequence shown here is derived from an EMBL/GenBank/DDBJ whole genome shotgun (WGS) entry which is preliminary data.</text>
</comment>
<keyword evidence="1" id="KW-0472">Membrane</keyword>